<keyword evidence="2" id="KW-1185">Reference proteome</keyword>
<dbReference type="Gene3D" id="3.40.50.300">
    <property type="entry name" value="P-loop containing nucleotide triphosphate hydrolases"/>
    <property type="match status" value="1"/>
</dbReference>
<sequence>MFVYEQLIVIKSRIQSADELQRDNIITQTNDRAMRNLKPYFTSLLILTTQLLQLSSSSAVRTGVEEVQELLNLGDGIDFHGASQYTILMGSSGVGKSTLAKFLIQDPTLTHHHAEIENPPTKLLQRQ</sequence>
<proteinExistence type="predicted"/>
<protein>
    <submittedName>
        <fullName evidence="1">Uncharacterized protein</fullName>
    </submittedName>
</protein>
<dbReference type="EMBL" id="CADEPI010000010">
    <property type="protein sequence ID" value="CAB3362969.1"/>
    <property type="molecule type" value="Genomic_DNA"/>
</dbReference>
<accession>A0A8S1CC58</accession>
<evidence type="ECO:0000313" key="1">
    <source>
        <dbReference type="EMBL" id="CAB3362969.1"/>
    </source>
</evidence>
<reference evidence="1 2" key="1">
    <citation type="submission" date="2020-04" db="EMBL/GenBank/DDBJ databases">
        <authorList>
            <person name="Alioto T."/>
            <person name="Alioto T."/>
            <person name="Gomez Garrido J."/>
        </authorList>
    </citation>
    <scope>NUCLEOTIDE SEQUENCE [LARGE SCALE GENOMIC DNA]</scope>
</reference>
<gene>
    <name evidence="1" type="ORF">CLODIP_2_CD15460</name>
</gene>
<dbReference type="InterPro" id="IPR027417">
    <property type="entry name" value="P-loop_NTPase"/>
</dbReference>
<organism evidence="1 2">
    <name type="scientific">Cloeon dipterum</name>
    <dbReference type="NCBI Taxonomy" id="197152"/>
    <lineage>
        <taxon>Eukaryota</taxon>
        <taxon>Metazoa</taxon>
        <taxon>Ecdysozoa</taxon>
        <taxon>Arthropoda</taxon>
        <taxon>Hexapoda</taxon>
        <taxon>Insecta</taxon>
        <taxon>Pterygota</taxon>
        <taxon>Palaeoptera</taxon>
        <taxon>Ephemeroptera</taxon>
        <taxon>Pisciforma</taxon>
        <taxon>Baetidae</taxon>
        <taxon>Cloeon</taxon>
    </lineage>
</organism>
<name>A0A8S1CC58_9INSE</name>
<comment type="caution">
    <text evidence="1">The sequence shown here is derived from an EMBL/GenBank/DDBJ whole genome shotgun (WGS) entry which is preliminary data.</text>
</comment>
<evidence type="ECO:0000313" key="2">
    <source>
        <dbReference type="Proteomes" id="UP000494165"/>
    </source>
</evidence>
<dbReference type="AlphaFoldDB" id="A0A8S1CC58"/>
<dbReference type="Proteomes" id="UP000494165">
    <property type="component" value="Unassembled WGS sequence"/>
</dbReference>